<dbReference type="AlphaFoldDB" id="A0A315ESW8"/>
<comment type="caution">
    <text evidence="2">The sequence shown here is derived from an EMBL/GenBank/DDBJ whole genome shotgun (WGS) entry which is preliminary data.</text>
</comment>
<keyword evidence="1" id="KW-1133">Transmembrane helix</keyword>
<protein>
    <submittedName>
        <fullName evidence="2">Uncharacterized protein</fullName>
    </submittedName>
</protein>
<gene>
    <name evidence="2" type="ORF">B9Z44_04930</name>
</gene>
<keyword evidence="1" id="KW-0812">Transmembrane</keyword>
<accession>A0A315ESW8</accession>
<keyword evidence="1" id="KW-0472">Membrane</keyword>
<name>A0A315ESW8_9BURK</name>
<reference evidence="2 3" key="1">
    <citation type="submission" date="2017-04" db="EMBL/GenBank/DDBJ databases">
        <title>Unexpected and diverse lifestyles within the genus Limnohabitans.</title>
        <authorList>
            <person name="Kasalicky V."/>
            <person name="Mehrshad M."/>
            <person name="Andrei S.-A."/>
            <person name="Salcher M."/>
            <person name="Kratochvilova H."/>
            <person name="Simek K."/>
            <person name="Ghai R."/>
        </authorList>
    </citation>
    <scope>NUCLEOTIDE SEQUENCE [LARGE SCALE GENOMIC DNA]</scope>
    <source>
        <strain evidence="2 3">MWH-C5</strain>
    </source>
</reference>
<dbReference type="RefSeq" id="WP_108358289.1">
    <property type="nucleotide sequence ID" value="NZ_NESP01000001.1"/>
</dbReference>
<evidence type="ECO:0000256" key="1">
    <source>
        <dbReference type="SAM" id="Phobius"/>
    </source>
</evidence>
<sequence>MHDLDKPYTDSIQQWDIACDCFKAEFKFDPNEIVTIDTIREMFAEIVDGHALSQNASISLMFALYFLGYLTLLEIMKAKDESFEIGNMNDFYLILDRADQWAHQSTDAPLLAEAAMPIIQATQQIMQKLNLTR</sequence>
<dbReference type="Proteomes" id="UP000251341">
    <property type="component" value="Unassembled WGS sequence"/>
</dbReference>
<proteinExistence type="predicted"/>
<dbReference type="EMBL" id="NESP01000001">
    <property type="protein sequence ID" value="PUE58992.1"/>
    <property type="molecule type" value="Genomic_DNA"/>
</dbReference>
<feature type="transmembrane region" description="Helical" evidence="1">
    <location>
        <begin position="56"/>
        <end position="73"/>
    </location>
</feature>
<evidence type="ECO:0000313" key="2">
    <source>
        <dbReference type="EMBL" id="PUE58992.1"/>
    </source>
</evidence>
<evidence type="ECO:0000313" key="3">
    <source>
        <dbReference type="Proteomes" id="UP000251341"/>
    </source>
</evidence>
<keyword evidence="3" id="KW-1185">Reference proteome</keyword>
<organism evidence="2 3">
    <name type="scientific">Limnohabitans curvus</name>
    <dbReference type="NCBI Taxonomy" id="323423"/>
    <lineage>
        <taxon>Bacteria</taxon>
        <taxon>Pseudomonadati</taxon>
        <taxon>Pseudomonadota</taxon>
        <taxon>Betaproteobacteria</taxon>
        <taxon>Burkholderiales</taxon>
        <taxon>Comamonadaceae</taxon>
        <taxon>Limnohabitans</taxon>
    </lineage>
</organism>